<keyword evidence="7" id="KW-0863">Zinc-finger</keyword>
<proteinExistence type="predicted"/>
<keyword evidence="5" id="KW-1090">Inhibition of host innate immune response by virus</keyword>
<evidence type="ECO:0000256" key="3">
    <source>
        <dbReference type="ARBA" id="ARBA00022562"/>
    </source>
</evidence>
<keyword evidence="13" id="KW-0804">Transcription</keyword>
<keyword evidence="16" id="KW-0899">Viral immunoevasion</keyword>
<keyword evidence="8" id="KW-1114">Inhibition of host interferon signaling pathway by virus</keyword>
<evidence type="ECO:0000313" key="18">
    <source>
        <dbReference type="EMBL" id="AOS89495.1"/>
    </source>
</evidence>
<keyword evidence="6" id="KW-0479">Metal-binding</keyword>
<evidence type="ECO:0000256" key="11">
    <source>
        <dbReference type="ARBA" id="ARBA00023125"/>
    </source>
</evidence>
<gene>
    <name evidence="18" type="primary">E7</name>
</gene>
<dbReference type="Pfam" id="PF00527">
    <property type="entry name" value="E7"/>
    <property type="match status" value="1"/>
</dbReference>
<keyword evidence="15" id="KW-0922">Interferon antiviral system evasion</keyword>
<evidence type="ECO:0000256" key="14">
    <source>
        <dbReference type="ARBA" id="ARBA00023200"/>
    </source>
</evidence>
<evidence type="ECO:0000256" key="9">
    <source>
        <dbReference type="ARBA" id="ARBA00022833"/>
    </source>
</evidence>
<keyword evidence="3" id="KW-1048">Host nucleus</keyword>
<evidence type="ECO:0000256" key="1">
    <source>
        <dbReference type="ARBA" id="ARBA00022504"/>
    </source>
</evidence>
<organism evidence="18 19">
    <name type="scientific">Rusa timorensis papillomavirus type 2</name>
    <dbReference type="NCBI Taxonomy" id="1905556"/>
    <lineage>
        <taxon>Viruses</taxon>
        <taxon>Monodnaviria</taxon>
        <taxon>Shotokuvirae</taxon>
        <taxon>Cossaviricota</taxon>
        <taxon>Papovaviricetes</taxon>
        <taxon>Zurhausenvirales</taxon>
        <taxon>Papillomaviridae</taxon>
    </lineage>
</organism>
<evidence type="ECO:0000256" key="12">
    <source>
        <dbReference type="ARBA" id="ARBA00023159"/>
    </source>
</evidence>
<keyword evidence="10" id="KW-0805">Transcription regulation</keyword>
<protein>
    <submittedName>
        <fullName evidence="18">E7 protein</fullName>
    </submittedName>
</protein>
<evidence type="ECO:0000256" key="4">
    <source>
        <dbReference type="ARBA" id="ARBA00022581"/>
    </source>
</evidence>
<dbReference type="Gene3D" id="3.30.160.330">
    <property type="match status" value="1"/>
</dbReference>
<evidence type="ECO:0000256" key="6">
    <source>
        <dbReference type="ARBA" id="ARBA00022723"/>
    </source>
</evidence>
<keyword evidence="1" id="KW-1121">Modulation of host cell cycle by virus</keyword>
<sequence>MVAGPATTKCLPKDKGLGAITLTLKPLPGGDGVDIAQKAPPAAQPGLKNFCQLHHKWRPASNLAIQRIPFADLTVKNYYVRSCCPLCGQSLNYCVHTNKTGIFSFEQLLSSCFSLVCPGCAES</sequence>
<dbReference type="GO" id="GO:0039502">
    <property type="term" value="P:symbiont-mediated suppression of host type I interferon-mediated signaling pathway"/>
    <property type="evidence" value="ECO:0007669"/>
    <property type="project" value="UniProtKB-KW"/>
</dbReference>
<evidence type="ECO:0000256" key="15">
    <source>
        <dbReference type="ARBA" id="ARBA00023258"/>
    </source>
</evidence>
<keyword evidence="11" id="KW-0238">DNA-binding</keyword>
<dbReference type="GO" id="GO:0003677">
    <property type="term" value="F:DNA binding"/>
    <property type="evidence" value="ECO:0007669"/>
    <property type="project" value="UniProtKB-KW"/>
</dbReference>
<evidence type="ECO:0000256" key="13">
    <source>
        <dbReference type="ARBA" id="ARBA00023163"/>
    </source>
</evidence>
<dbReference type="GO" id="GO:0003700">
    <property type="term" value="F:DNA-binding transcription factor activity"/>
    <property type="evidence" value="ECO:0007669"/>
    <property type="project" value="InterPro"/>
</dbReference>
<dbReference type="GO" id="GO:0052170">
    <property type="term" value="P:symbiont-mediated suppression of host innate immune response"/>
    <property type="evidence" value="ECO:0007669"/>
    <property type="project" value="UniProtKB-KW"/>
</dbReference>
<accession>A0A2R2Z1A8</accession>
<dbReference type="EMBL" id="KT852571">
    <property type="protein sequence ID" value="AOS89495.1"/>
    <property type="molecule type" value="Genomic_DNA"/>
</dbReference>
<dbReference type="SUPFAM" id="SSF161234">
    <property type="entry name" value="E7 C-terminal domain-like"/>
    <property type="match status" value="1"/>
</dbReference>
<evidence type="ECO:0000256" key="8">
    <source>
        <dbReference type="ARBA" id="ARBA00022830"/>
    </source>
</evidence>
<dbReference type="GO" id="GO:0008270">
    <property type="term" value="F:zinc ion binding"/>
    <property type="evidence" value="ECO:0007669"/>
    <property type="project" value="UniProtKB-KW"/>
</dbReference>
<dbReference type="GeneID" id="41700665"/>
<dbReference type="KEGG" id="vg:41700665"/>
<keyword evidence="14" id="KW-1035">Host cytoplasm</keyword>
<keyword evidence="4" id="KW-0945">Host-virus interaction</keyword>
<evidence type="ECO:0000256" key="2">
    <source>
        <dbReference type="ARBA" id="ARBA00022518"/>
    </source>
</evidence>
<dbReference type="GO" id="GO:0039645">
    <property type="term" value="P:symbiont-mediated perturbation of host cell cycle G1/S transition checkpoint"/>
    <property type="evidence" value="ECO:0007669"/>
    <property type="project" value="UniProtKB-KW"/>
</dbReference>
<evidence type="ECO:0000256" key="16">
    <source>
        <dbReference type="ARBA" id="ARBA00023280"/>
    </source>
</evidence>
<dbReference type="Proteomes" id="UP000290390">
    <property type="component" value="Genome"/>
</dbReference>
<dbReference type="RefSeq" id="YP_009553358.1">
    <property type="nucleotide sequence ID" value="NC_040785.1"/>
</dbReference>
<reference evidence="18 19" key="1">
    <citation type="submission" date="2015-09" db="EMBL/GenBank/DDBJ databases">
        <title>Exploring papillomavirus diversity in European mammals.</title>
        <authorList>
            <person name="Mengual-Chulia B."/>
            <person name="Wibbelt G."/>
            <person name="Gottschling M."/>
            <person name="Bravo I.G."/>
        </authorList>
    </citation>
    <scope>NUCLEOTIDE SEQUENCE [LARGE SCALE GENOMIC DNA]</scope>
    <source>
        <strain evidence="18">IZW 39/08</strain>
    </source>
</reference>
<name>A0A2R2Z1A8_9PAPI</name>
<evidence type="ECO:0000256" key="7">
    <source>
        <dbReference type="ARBA" id="ARBA00022771"/>
    </source>
</evidence>
<evidence type="ECO:0000313" key="19">
    <source>
        <dbReference type="Proteomes" id="UP000290390"/>
    </source>
</evidence>
<keyword evidence="17" id="KW-1078">G1/S host cell cycle checkpoint dysregulation by virus</keyword>
<dbReference type="InterPro" id="IPR000148">
    <property type="entry name" value="Papilloma_E7"/>
</dbReference>
<evidence type="ECO:0000256" key="17">
    <source>
        <dbReference type="ARBA" id="ARBA00023309"/>
    </source>
</evidence>
<evidence type="ECO:0000256" key="5">
    <source>
        <dbReference type="ARBA" id="ARBA00022632"/>
    </source>
</evidence>
<dbReference type="OrthoDB" id="28045at10239"/>
<evidence type="ECO:0000256" key="10">
    <source>
        <dbReference type="ARBA" id="ARBA00023015"/>
    </source>
</evidence>
<keyword evidence="12" id="KW-0010">Activator</keyword>
<keyword evidence="9" id="KW-0862">Zinc</keyword>
<keyword evidence="2" id="KW-0244">Early protein</keyword>